<evidence type="ECO:0000313" key="9">
    <source>
        <dbReference type="EMBL" id="SBW04577.1"/>
    </source>
</evidence>
<feature type="transmembrane region" description="Helical" evidence="7">
    <location>
        <begin position="135"/>
        <end position="159"/>
    </location>
</feature>
<feature type="transmembrane region" description="Helical" evidence="7">
    <location>
        <begin position="268"/>
        <end position="291"/>
    </location>
</feature>
<keyword evidence="3 7" id="KW-0997">Cell inner membrane</keyword>
<name>A0A212JYR8_9PROT</name>
<comment type="function">
    <text evidence="7">Part of the tripartite ATP-independent periplasmic (TRAP) transport system.</text>
</comment>
<feature type="transmembrane region" description="Helical" evidence="7">
    <location>
        <begin position="342"/>
        <end position="370"/>
    </location>
</feature>
<gene>
    <name evidence="9" type="ORF">KL86APRO_11871</name>
</gene>
<comment type="similarity">
    <text evidence="7">Belongs to the TRAP transporter large permease family.</text>
</comment>
<feature type="transmembrane region" description="Helical" evidence="7">
    <location>
        <begin position="94"/>
        <end position="123"/>
    </location>
</feature>
<evidence type="ECO:0000256" key="2">
    <source>
        <dbReference type="ARBA" id="ARBA00022475"/>
    </source>
</evidence>
<evidence type="ECO:0000256" key="5">
    <source>
        <dbReference type="ARBA" id="ARBA00022989"/>
    </source>
</evidence>
<keyword evidence="6 7" id="KW-0472">Membrane</keyword>
<dbReference type="GO" id="GO:0022857">
    <property type="term" value="F:transmembrane transporter activity"/>
    <property type="evidence" value="ECO:0007669"/>
    <property type="project" value="UniProtKB-UniRule"/>
</dbReference>
<comment type="subcellular location">
    <subcellularLocation>
        <location evidence="1 7">Cell inner membrane</location>
        <topology evidence="1 7">Multi-pass membrane protein</topology>
    </subcellularLocation>
</comment>
<feature type="transmembrane region" description="Helical" evidence="7">
    <location>
        <begin position="240"/>
        <end position="256"/>
    </location>
</feature>
<dbReference type="InterPro" id="IPR010656">
    <property type="entry name" value="DctM"/>
</dbReference>
<dbReference type="EMBL" id="FLUO01000001">
    <property type="protein sequence ID" value="SBW04577.1"/>
    <property type="molecule type" value="Genomic_DNA"/>
</dbReference>
<feature type="transmembrane region" description="Helical" evidence="7">
    <location>
        <begin position="216"/>
        <end position="234"/>
    </location>
</feature>
<dbReference type="PANTHER" id="PTHR33362">
    <property type="entry name" value="SIALIC ACID TRAP TRANSPORTER PERMEASE PROTEIN SIAT-RELATED"/>
    <property type="match status" value="1"/>
</dbReference>
<comment type="subunit">
    <text evidence="7">The complex comprises the extracytoplasmic solute receptor protein and the two transmembrane proteins.</text>
</comment>
<feature type="transmembrane region" description="Helical" evidence="7">
    <location>
        <begin position="54"/>
        <end position="74"/>
    </location>
</feature>
<dbReference type="PANTHER" id="PTHR33362:SF3">
    <property type="entry name" value="SIALIC ACID TRAP TRANSPORTER PERMEASE PROTEIN SIAT"/>
    <property type="match status" value="1"/>
</dbReference>
<feature type="domain" description="TRAP C4-dicarboxylate transport system permease DctM subunit" evidence="8">
    <location>
        <begin position="8"/>
        <end position="415"/>
    </location>
</feature>
<evidence type="ECO:0000256" key="3">
    <source>
        <dbReference type="ARBA" id="ARBA00022519"/>
    </source>
</evidence>
<accession>A0A212JYR8</accession>
<dbReference type="InterPro" id="IPR004681">
    <property type="entry name" value="TRAP_DctM"/>
</dbReference>
<evidence type="ECO:0000259" key="8">
    <source>
        <dbReference type="Pfam" id="PF06808"/>
    </source>
</evidence>
<feature type="transmembrane region" description="Helical" evidence="7">
    <location>
        <begin position="311"/>
        <end position="330"/>
    </location>
</feature>
<evidence type="ECO:0000256" key="7">
    <source>
        <dbReference type="RuleBase" id="RU369079"/>
    </source>
</evidence>
<protein>
    <recommendedName>
        <fullName evidence="7">TRAP transporter large permease protein</fullName>
    </recommendedName>
</protein>
<evidence type="ECO:0000256" key="1">
    <source>
        <dbReference type="ARBA" id="ARBA00004429"/>
    </source>
</evidence>
<evidence type="ECO:0000256" key="4">
    <source>
        <dbReference type="ARBA" id="ARBA00022692"/>
    </source>
</evidence>
<reference evidence="9" key="1">
    <citation type="submission" date="2016-04" db="EMBL/GenBank/DDBJ databases">
        <authorList>
            <person name="Evans L.H."/>
            <person name="Alamgir A."/>
            <person name="Owens N."/>
            <person name="Weber N.D."/>
            <person name="Virtaneva K."/>
            <person name="Barbian K."/>
            <person name="Babar A."/>
            <person name="Rosenke K."/>
        </authorList>
    </citation>
    <scope>NUCLEOTIDE SEQUENCE</scope>
    <source>
        <strain evidence="9">86</strain>
    </source>
</reference>
<feature type="transmembrane region" description="Helical" evidence="7">
    <location>
        <begin position="6"/>
        <end position="34"/>
    </location>
</feature>
<dbReference type="AlphaFoldDB" id="A0A212JYR8"/>
<dbReference type="Pfam" id="PF06808">
    <property type="entry name" value="DctM"/>
    <property type="match status" value="1"/>
</dbReference>
<evidence type="ECO:0000256" key="6">
    <source>
        <dbReference type="ARBA" id="ARBA00023136"/>
    </source>
</evidence>
<keyword evidence="2" id="KW-1003">Cell membrane</keyword>
<sequence>MLVGSVLLGVMIALVLLGMPVAFAIGIASAAAIFGGHYSLIILPQKILAGMDSFPMLAIPFFVLAGNLMTGGGITDRILDFTRAAVGWVRGSLGIVTVCASAIFAAISGSGTATVTAIGGITIPAMKKDGYPAELSAAIAASASILGPLIPPSIILIVYGNSVQASIRDLFLAAVLPGLLLAGGILLLVFLLARRLDLPVGEKLEPQRLVRETRKGIWALLMPVIILGGIFGGVFTPTEAAAISAAYAFVVGAFVYRDLDRATTMRVIYDSCITSTIMLFVVGCSKASSWVLAVARVPDSIAAGLLSVTDVPFLLLLLINAFLLFVGMFMEANVAVVIFTPILLPIAVACGLSVVQFGVVMCFNLCLGLLTPPLGLCALLGNNIAEGRLEVTLRWCVWFFAIGAALLMATTYIPALTVWLPALLK</sequence>
<organism evidence="9">
    <name type="scientific">uncultured Alphaproteobacteria bacterium</name>
    <dbReference type="NCBI Taxonomy" id="91750"/>
    <lineage>
        <taxon>Bacteria</taxon>
        <taxon>Pseudomonadati</taxon>
        <taxon>Pseudomonadota</taxon>
        <taxon>Alphaproteobacteria</taxon>
        <taxon>environmental samples</taxon>
    </lineage>
</organism>
<dbReference type="GO" id="GO:0005886">
    <property type="term" value="C:plasma membrane"/>
    <property type="evidence" value="ECO:0007669"/>
    <property type="project" value="UniProtKB-SubCell"/>
</dbReference>
<keyword evidence="4 7" id="KW-0812">Transmembrane</keyword>
<proteinExistence type="inferred from homology"/>
<dbReference type="NCBIfam" id="TIGR00786">
    <property type="entry name" value="dctM"/>
    <property type="match status" value="1"/>
</dbReference>
<feature type="transmembrane region" description="Helical" evidence="7">
    <location>
        <begin position="171"/>
        <end position="193"/>
    </location>
</feature>
<feature type="transmembrane region" description="Helical" evidence="7">
    <location>
        <begin position="397"/>
        <end position="424"/>
    </location>
</feature>
<keyword evidence="7" id="KW-0813">Transport</keyword>
<keyword evidence="5 7" id="KW-1133">Transmembrane helix</keyword>
<dbReference type="PIRSF" id="PIRSF006066">
    <property type="entry name" value="HI0050"/>
    <property type="match status" value="1"/>
</dbReference>